<dbReference type="OMA" id="RCPRIAN"/>
<dbReference type="GO" id="GO:0016042">
    <property type="term" value="P:lipid catabolic process"/>
    <property type="evidence" value="ECO:0007669"/>
    <property type="project" value="TreeGrafter"/>
</dbReference>
<dbReference type="GO" id="GO:0017171">
    <property type="term" value="F:serine hydrolase activity"/>
    <property type="evidence" value="ECO:0007669"/>
    <property type="project" value="TreeGrafter"/>
</dbReference>
<feature type="domain" description="Lipase" evidence="6">
    <location>
        <begin position="49"/>
        <end position="341"/>
    </location>
</feature>
<dbReference type="Pfam" id="PF00151">
    <property type="entry name" value="Lipase"/>
    <property type="match status" value="1"/>
</dbReference>
<dbReference type="PRINTS" id="PR00821">
    <property type="entry name" value="TAGLIPASE"/>
</dbReference>
<keyword evidence="5" id="KW-0472">Membrane</keyword>
<dbReference type="OrthoDB" id="199913at2759"/>
<dbReference type="PANTHER" id="PTHR11610">
    <property type="entry name" value="LIPASE"/>
    <property type="match status" value="1"/>
</dbReference>
<name>A0A8B8HLR4_VANTA</name>
<evidence type="ECO:0000313" key="8">
    <source>
        <dbReference type="RefSeq" id="XP_026484411.2"/>
    </source>
</evidence>
<dbReference type="SUPFAM" id="SSF53474">
    <property type="entry name" value="alpha/beta-Hydrolases"/>
    <property type="match status" value="1"/>
</dbReference>
<evidence type="ECO:0000256" key="3">
    <source>
        <dbReference type="ARBA" id="ARBA00022525"/>
    </source>
</evidence>
<dbReference type="AlphaFoldDB" id="A0A8B8HLR4"/>
<comment type="subcellular location">
    <subcellularLocation>
        <location evidence="1">Secreted</location>
    </subcellularLocation>
</comment>
<protein>
    <submittedName>
        <fullName evidence="8">Inactive pancreatic lipase-related protein 1-like</fullName>
    </submittedName>
</protein>
<keyword evidence="7" id="KW-1185">Reference proteome</keyword>
<feature type="transmembrane region" description="Helical" evidence="5">
    <location>
        <begin position="7"/>
        <end position="26"/>
    </location>
</feature>
<keyword evidence="3" id="KW-0964">Secreted</keyword>
<evidence type="ECO:0000259" key="6">
    <source>
        <dbReference type="Pfam" id="PF00151"/>
    </source>
</evidence>
<comment type="similarity">
    <text evidence="2 4">Belongs to the AB hydrolase superfamily. Lipase family.</text>
</comment>
<gene>
    <name evidence="8" type="primary">LOC113392275</name>
</gene>
<evidence type="ECO:0000256" key="5">
    <source>
        <dbReference type="SAM" id="Phobius"/>
    </source>
</evidence>
<dbReference type="GO" id="GO:0016298">
    <property type="term" value="F:lipase activity"/>
    <property type="evidence" value="ECO:0007669"/>
    <property type="project" value="InterPro"/>
</dbReference>
<dbReference type="InterPro" id="IPR013818">
    <property type="entry name" value="Lipase"/>
</dbReference>
<evidence type="ECO:0000256" key="2">
    <source>
        <dbReference type="ARBA" id="ARBA00010701"/>
    </source>
</evidence>
<dbReference type="GeneID" id="113392275"/>
<dbReference type="GO" id="GO:0005615">
    <property type="term" value="C:extracellular space"/>
    <property type="evidence" value="ECO:0007669"/>
    <property type="project" value="TreeGrafter"/>
</dbReference>
<dbReference type="InterPro" id="IPR000734">
    <property type="entry name" value="TAG_lipase"/>
</dbReference>
<dbReference type="InterPro" id="IPR029058">
    <property type="entry name" value="AB_hydrolase_fold"/>
</dbReference>
<dbReference type="InterPro" id="IPR033906">
    <property type="entry name" value="Lipase_N"/>
</dbReference>
<keyword evidence="5" id="KW-1133">Transmembrane helix</keyword>
<dbReference type="Gene3D" id="3.40.50.1820">
    <property type="entry name" value="alpha/beta hydrolase"/>
    <property type="match status" value="1"/>
</dbReference>
<organism evidence="7 8">
    <name type="scientific">Vanessa tameamea</name>
    <name type="common">Kamehameha butterfly</name>
    <dbReference type="NCBI Taxonomy" id="334116"/>
    <lineage>
        <taxon>Eukaryota</taxon>
        <taxon>Metazoa</taxon>
        <taxon>Ecdysozoa</taxon>
        <taxon>Arthropoda</taxon>
        <taxon>Hexapoda</taxon>
        <taxon>Insecta</taxon>
        <taxon>Pterygota</taxon>
        <taxon>Neoptera</taxon>
        <taxon>Endopterygota</taxon>
        <taxon>Lepidoptera</taxon>
        <taxon>Glossata</taxon>
        <taxon>Ditrysia</taxon>
        <taxon>Papilionoidea</taxon>
        <taxon>Nymphalidae</taxon>
        <taxon>Nymphalinae</taxon>
        <taxon>Vanessa</taxon>
    </lineage>
</organism>
<dbReference type="CDD" id="cd00707">
    <property type="entry name" value="Pancreat_lipase_like"/>
    <property type="match status" value="1"/>
</dbReference>
<accession>A0A8B8HLR4</accession>
<proteinExistence type="inferred from homology"/>
<evidence type="ECO:0000256" key="4">
    <source>
        <dbReference type="RuleBase" id="RU004262"/>
    </source>
</evidence>
<dbReference type="RefSeq" id="XP_026484411.2">
    <property type="nucleotide sequence ID" value="XM_026628626.2"/>
</dbReference>
<evidence type="ECO:0000256" key="1">
    <source>
        <dbReference type="ARBA" id="ARBA00004613"/>
    </source>
</evidence>
<dbReference type="PANTHER" id="PTHR11610:SF173">
    <property type="entry name" value="LIPASE DOMAIN-CONTAINING PROTEIN-RELATED"/>
    <property type="match status" value="1"/>
</dbReference>
<dbReference type="Proteomes" id="UP001652626">
    <property type="component" value="Chromosome 10"/>
</dbReference>
<evidence type="ECO:0000313" key="7">
    <source>
        <dbReference type="Proteomes" id="UP001652626"/>
    </source>
</evidence>
<reference evidence="8" key="1">
    <citation type="submission" date="2025-08" db="UniProtKB">
        <authorList>
            <consortium name="RefSeq"/>
        </authorList>
    </citation>
    <scope>IDENTIFICATION</scope>
    <source>
        <tissue evidence="8">Whole body</tissue>
    </source>
</reference>
<keyword evidence="5" id="KW-0812">Transmembrane</keyword>
<sequence>MQFSKNVVLRSICYFVFILSYSTIIWTSDNQGRAYGDEWLYFVSENGTTHVMNFSSVPNDTQDMNFGDVYFYLYTRNNIDKPENLRISENNISIESLNFNKSNDIRVITHGWFSAENVNWIQKIKYSLLREYDLNVITVDWSELSNNIIYPYAALSTRYIGKRVAKLLDALIKTYSVGGKKIHLIGHSLGAHIMGYAGMFSMEKIHRITGLDPARPLFEIPEISPDYRLDKSDADFVDILHTCGGIFGYKRSYGHADFYPNSGQPMQPGCSGVREVAESCSHGRSHEYFEESIEYKYNTGFISFPCESWKKFDVGECKEDPTSMGYNTNVTSIGNYYFRTRNEYKFAIGNV</sequence>